<dbReference type="PANTHER" id="PTHR46264:SF4">
    <property type="entry name" value="TYROSINE--TRNA LIGASE, CYTOPLASMIC"/>
    <property type="match status" value="1"/>
</dbReference>
<comment type="similarity">
    <text evidence="9">Belongs to the class-I aminoacyl-tRNA synthetase family.</text>
</comment>
<evidence type="ECO:0000256" key="9">
    <source>
        <dbReference type="RuleBase" id="RU363036"/>
    </source>
</evidence>
<feature type="region of interest" description="Disordered" evidence="10">
    <location>
        <begin position="1"/>
        <end position="28"/>
    </location>
</feature>
<dbReference type="GO" id="GO:0005524">
    <property type="term" value="F:ATP binding"/>
    <property type="evidence" value="ECO:0007669"/>
    <property type="project" value="UniProtKB-KW"/>
</dbReference>
<dbReference type="GO" id="GO:0006412">
    <property type="term" value="P:translation"/>
    <property type="evidence" value="ECO:0007669"/>
    <property type="project" value="UniProtKB-KW"/>
</dbReference>
<dbReference type="AlphaFoldDB" id="A0ABD6F0B7"/>
<organism evidence="11 12">
    <name type="scientific">Gnathostoma spinigerum</name>
    <dbReference type="NCBI Taxonomy" id="75299"/>
    <lineage>
        <taxon>Eukaryota</taxon>
        <taxon>Metazoa</taxon>
        <taxon>Ecdysozoa</taxon>
        <taxon>Nematoda</taxon>
        <taxon>Chromadorea</taxon>
        <taxon>Rhabditida</taxon>
        <taxon>Spirurina</taxon>
        <taxon>Gnathostomatomorpha</taxon>
        <taxon>Gnathostomatoidea</taxon>
        <taxon>Gnathostomatidae</taxon>
        <taxon>Gnathostoma</taxon>
    </lineage>
</organism>
<keyword evidence="2 9" id="KW-0436">Ligase</keyword>
<keyword evidence="12" id="KW-1185">Reference proteome</keyword>
<accession>A0ABD6F0B7</accession>
<evidence type="ECO:0000256" key="1">
    <source>
        <dbReference type="ARBA" id="ARBA00013160"/>
    </source>
</evidence>
<dbReference type="EMBL" id="JBGFUD010010581">
    <property type="protein sequence ID" value="MFH4982948.1"/>
    <property type="molecule type" value="Genomic_DNA"/>
</dbReference>
<dbReference type="InterPro" id="IPR050489">
    <property type="entry name" value="Tyr-tRNA_synthase"/>
</dbReference>
<evidence type="ECO:0000256" key="6">
    <source>
        <dbReference type="ARBA" id="ARBA00023146"/>
    </source>
</evidence>
<evidence type="ECO:0000256" key="4">
    <source>
        <dbReference type="ARBA" id="ARBA00022840"/>
    </source>
</evidence>
<dbReference type="Proteomes" id="UP001608902">
    <property type="component" value="Unassembled WGS sequence"/>
</dbReference>
<dbReference type="SUPFAM" id="SSF52374">
    <property type="entry name" value="Nucleotidylyl transferase"/>
    <property type="match status" value="1"/>
</dbReference>
<sequence>MSDESEKMSASNPESHLDPFDTPKQTRQKIARSFCRPGVVHDNPALRLAQRFIFPYTGAALEIQRSDENGGNISVASFDELEKLFADSLLHPGDLKASVVDCVNNFFEPIRRHFGPNHNKIVAAAFPTKKGSKNLKSSG</sequence>
<comment type="caution">
    <text evidence="11">The sequence shown here is derived from an EMBL/GenBank/DDBJ whole genome shotgun (WGS) entry which is preliminary data.</text>
</comment>
<keyword evidence="6 9" id="KW-0030">Aminoacyl-tRNA synthetase</keyword>
<name>A0ABD6F0B7_9BILA</name>
<evidence type="ECO:0000256" key="8">
    <source>
        <dbReference type="ARBA" id="ARBA00048248"/>
    </source>
</evidence>
<dbReference type="EC" id="6.1.1.1" evidence="1"/>
<reference evidence="11 12" key="1">
    <citation type="submission" date="2024-08" db="EMBL/GenBank/DDBJ databases">
        <title>Gnathostoma spinigerum genome.</title>
        <authorList>
            <person name="Gonzalez-Bertolin B."/>
            <person name="Monzon S."/>
            <person name="Zaballos A."/>
            <person name="Jimenez P."/>
            <person name="Dekumyoy P."/>
            <person name="Varona S."/>
            <person name="Cuesta I."/>
            <person name="Sumanam S."/>
            <person name="Adisakwattana P."/>
            <person name="Gasser R.B."/>
            <person name="Hernandez-Gonzalez A."/>
            <person name="Young N.D."/>
            <person name="Perteguer M.J."/>
        </authorList>
    </citation>
    <scope>NUCLEOTIDE SEQUENCE [LARGE SCALE GENOMIC DNA]</scope>
    <source>
        <strain evidence="11">AL3</strain>
        <tissue evidence="11">Liver</tissue>
    </source>
</reference>
<dbReference type="Pfam" id="PF00579">
    <property type="entry name" value="tRNA-synt_1b"/>
    <property type="match status" value="1"/>
</dbReference>
<evidence type="ECO:0000313" key="11">
    <source>
        <dbReference type="EMBL" id="MFH4982948.1"/>
    </source>
</evidence>
<dbReference type="Gene3D" id="1.10.240.10">
    <property type="entry name" value="Tyrosyl-Transfer RNA Synthetase"/>
    <property type="match status" value="1"/>
</dbReference>
<keyword evidence="3 9" id="KW-0547">Nucleotide-binding</keyword>
<evidence type="ECO:0000256" key="2">
    <source>
        <dbReference type="ARBA" id="ARBA00022598"/>
    </source>
</evidence>
<evidence type="ECO:0000256" key="10">
    <source>
        <dbReference type="SAM" id="MobiDB-lite"/>
    </source>
</evidence>
<evidence type="ECO:0000256" key="5">
    <source>
        <dbReference type="ARBA" id="ARBA00022917"/>
    </source>
</evidence>
<comment type="catalytic activity">
    <reaction evidence="8">
        <text>tRNA(Tyr) + L-tyrosine + ATP = L-tyrosyl-tRNA(Tyr) + AMP + diphosphate + H(+)</text>
        <dbReference type="Rhea" id="RHEA:10220"/>
        <dbReference type="Rhea" id="RHEA-COMP:9706"/>
        <dbReference type="Rhea" id="RHEA-COMP:9707"/>
        <dbReference type="ChEBI" id="CHEBI:15378"/>
        <dbReference type="ChEBI" id="CHEBI:30616"/>
        <dbReference type="ChEBI" id="CHEBI:33019"/>
        <dbReference type="ChEBI" id="CHEBI:58315"/>
        <dbReference type="ChEBI" id="CHEBI:78442"/>
        <dbReference type="ChEBI" id="CHEBI:78536"/>
        <dbReference type="ChEBI" id="CHEBI:456215"/>
        <dbReference type="EC" id="6.1.1.1"/>
    </reaction>
</comment>
<evidence type="ECO:0000256" key="3">
    <source>
        <dbReference type="ARBA" id="ARBA00022741"/>
    </source>
</evidence>
<keyword evidence="5 9" id="KW-0648">Protein biosynthesis</keyword>
<proteinExistence type="inferred from homology"/>
<dbReference type="GO" id="GO:0004831">
    <property type="term" value="F:tyrosine-tRNA ligase activity"/>
    <property type="evidence" value="ECO:0007669"/>
    <property type="project" value="UniProtKB-EC"/>
</dbReference>
<protein>
    <recommendedName>
        <fullName evidence="1">tyrosine--tRNA ligase</fullName>
        <ecNumber evidence="1">6.1.1.1</ecNumber>
    </recommendedName>
    <alternativeName>
        <fullName evidence="7">Tyrosyl-tRNA synthetase</fullName>
    </alternativeName>
</protein>
<dbReference type="PANTHER" id="PTHR46264">
    <property type="entry name" value="TYROSINE-TRNA LIGASE"/>
    <property type="match status" value="1"/>
</dbReference>
<gene>
    <name evidence="11" type="ORF">AB6A40_009657</name>
</gene>
<evidence type="ECO:0000313" key="12">
    <source>
        <dbReference type="Proteomes" id="UP001608902"/>
    </source>
</evidence>
<dbReference type="InterPro" id="IPR002305">
    <property type="entry name" value="aa-tRNA-synth_Ic"/>
</dbReference>
<keyword evidence="4 9" id="KW-0067">ATP-binding</keyword>
<evidence type="ECO:0000256" key="7">
    <source>
        <dbReference type="ARBA" id="ARBA00033323"/>
    </source>
</evidence>